<protein>
    <submittedName>
        <fullName evidence="1">Uncharacterized protein</fullName>
    </submittedName>
</protein>
<accession>A0A0D4CIB1</accession>
<evidence type="ECO:0000313" key="1">
    <source>
        <dbReference type="EMBL" id="AJT49799.1"/>
    </source>
</evidence>
<dbReference type="STRING" id="1130798.LBLM1_00875"/>
<name>A0A0D4CIB1_LIMMU</name>
<evidence type="ECO:0000313" key="2">
    <source>
        <dbReference type="Proteomes" id="UP000003645"/>
    </source>
</evidence>
<dbReference type="KEGG" id="lmu:LBLM1_00875"/>
<gene>
    <name evidence="1" type="ORF">LBLM1_00875</name>
</gene>
<dbReference type="EMBL" id="CP011013">
    <property type="protein sequence ID" value="AJT49799.1"/>
    <property type="molecule type" value="Genomic_DNA"/>
</dbReference>
<organism evidence="1 2">
    <name type="scientific">Limosilactobacillus mucosae LM1</name>
    <dbReference type="NCBI Taxonomy" id="1130798"/>
    <lineage>
        <taxon>Bacteria</taxon>
        <taxon>Bacillati</taxon>
        <taxon>Bacillota</taxon>
        <taxon>Bacilli</taxon>
        <taxon>Lactobacillales</taxon>
        <taxon>Lactobacillaceae</taxon>
        <taxon>Limosilactobacillus</taxon>
    </lineage>
</organism>
<dbReference type="HOGENOM" id="CLU_2717334_0_0_9"/>
<proteinExistence type="predicted"/>
<sequence>MSDKTDFWAEYFKQPSPDKETIEFNKQLDKGIQEMFDDSELLDKETIEFDQWLEKEIQKKLFNTESEDNEHE</sequence>
<dbReference type="RefSeq" id="WP_006500531.1">
    <property type="nucleotide sequence ID" value="NZ_CP011013.1"/>
</dbReference>
<dbReference type="Proteomes" id="UP000003645">
    <property type="component" value="Chromosome"/>
</dbReference>
<keyword evidence="2" id="KW-1185">Reference proteome</keyword>
<reference evidence="1 2" key="1">
    <citation type="journal article" date="2012" name="J. Bacteriol.">
        <title>Genome sequence of Lactobacillus mucosae LM1, isolated from piglet feces.</title>
        <authorList>
            <person name="Lee J.H."/>
            <person name="Valeriano V.D."/>
            <person name="Shin Y.R."/>
            <person name="Chae J.P."/>
            <person name="Kim G.B."/>
            <person name="Ham J.S."/>
            <person name="Chun J."/>
            <person name="Kang D.K."/>
        </authorList>
    </citation>
    <scope>NUCLEOTIDE SEQUENCE [LARGE SCALE GENOMIC DNA]</scope>
    <source>
        <strain evidence="1 2">LM1</strain>
    </source>
</reference>
<dbReference type="AlphaFoldDB" id="A0A0D4CIB1"/>